<feature type="transmembrane region" description="Helical" evidence="1">
    <location>
        <begin position="82"/>
        <end position="103"/>
    </location>
</feature>
<keyword evidence="1" id="KW-0812">Transmembrane</keyword>
<evidence type="ECO:0008006" key="4">
    <source>
        <dbReference type="Google" id="ProtNLM"/>
    </source>
</evidence>
<protein>
    <recommendedName>
        <fullName evidence="4">General stress protein 17M-like domain-containing protein</fullName>
    </recommendedName>
</protein>
<sequence length="207" mass="21195">MSQSAYQNTTEAVGVFHSAEDLQAAVDDLLSQGFNRMDLSILASETAIEEKLHESYIPARELEDRVAVPTTAFVATETIGDAMGAVIGVLVYVPAMIGAAAVVASGGALAAAVAATLIAGGVGGSVGAVIAHLIGKAHADEIEKHLLAGGLLLWVRTRDEQHEERALAILAGHNAEGVHLHTLPSLVGTGTSAVIEDVVDVSAADCE</sequence>
<reference evidence="2" key="1">
    <citation type="submission" date="2022-10" db="EMBL/GenBank/DDBJ databases">
        <title>Hoeflea sp. G2-23, isolated from marine algae.</title>
        <authorList>
            <person name="Kristyanto S."/>
            <person name="Kim J.M."/>
            <person name="Jeon C.O."/>
        </authorList>
    </citation>
    <scope>NUCLEOTIDE SEQUENCE</scope>
    <source>
        <strain evidence="2">G2-23</strain>
    </source>
</reference>
<name>A0ABT3Z6A9_9HYPH</name>
<accession>A0ABT3Z6A9</accession>
<comment type="caution">
    <text evidence="2">The sequence shown here is derived from an EMBL/GenBank/DDBJ whole genome shotgun (WGS) entry which is preliminary data.</text>
</comment>
<feature type="transmembrane region" description="Helical" evidence="1">
    <location>
        <begin position="109"/>
        <end position="134"/>
    </location>
</feature>
<gene>
    <name evidence="2" type="ORF">OEG84_06210</name>
</gene>
<keyword evidence="1" id="KW-1133">Transmembrane helix</keyword>
<evidence type="ECO:0000313" key="2">
    <source>
        <dbReference type="EMBL" id="MCY0147312.1"/>
    </source>
</evidence>
<dbReference type="EMBL" id="JAOVZR010000001">
    <property type="protein sequence ID" value="MCY0147312.1"/>
    <property type="molecule type" value="Genomic_DNA"/>
</dbReference>
<keyword evidence="1" id="KW-0472">Membrane</keyword>
<evidence type="ECO:0000313" key="3">
    <source>
        <dbReference type="Proteomes" id="UP001073227"/>
    </source>
</evidence>
<dbReference type="RefSeq" id="WP_267652915.1">
    <property type="nucleotide sequence ID" value="NZ_JAOVZR010000001.1"/>
</dbReference>
<proteinExistence type="predicted"/>
<evidence type="ECO:0000256" key="1">
    <source>
        <dbReference type="SAM" id="Phobius"/>
    </source>
</evidence>
<keyword evidence="3" id="KW-1185">Reference proteome</keyword>
<dbReference type="Proteomes" id="UP001073227">
    <property type="component" value="Unassembled WGS sequence"/>
</dbReference>
<organism evidence="2 3">
    <name type="scientific">Hoeflea algicola</name>
    <dbReference type="NCBI Taxonomy" id="2983763"/>
    <lineage>
        <taxon>Bacteria</taxon>
        <taxon>Pseudomonadati</taxon>
        <taxon>Pseudomonadota</taxon>
        <taxon>Alphaproteobacteria</taxon>
        <taxon>Hyphomicrobiales</taxon>
        <taxon>Rhizobiaceae</taxon>
        <taxon>Hoeflea</taxon>
    </lineage>
</organism>